<feature type="domain" description="Putative Flp pilus-assembly TadG-like N-terminal" evidence="1">
    <location>
        <begin position="10"/>
        <end position="57"/>
    </location>
</feature>
<dbReference type="InterPro" id="IPR036465">
    <property type="entry name" value="vWFA_dom_sf"/>
</dbReference>
<organism evidence="2 3">
    <name type="scientific">Agrobacterium tumefaciens</name>
    <dbReference type="NCBI Taxonomy" id="358"/>
    <lineage>
        <taxon>Bacteria</taxon>
        <taxon>Pseudomonadati</taxon>
        <taxon>Pseudomonadota</taxon>
        <taxon>Alphaproteobacteria</taxon>
        <taxon>Hyphomicrobiales</taxon>
        <taxon>Rhizobiaceae</taxon>
        <taxon>Rhizobium/Agrobacterium group</taxon>
        <taxon>Agrobacterium</taxon>
        <taxon>Agrobacterium tumefaciens complex</taxon>
    </lineage>
</organism>
<proteinExistence type="predicted"/>
<dbReference type="RefSeq" id="WP_080829721.1">
    <property type="nucleotide sequence ID" value="NZ_CP039889.1"/>
</dbReference>
<name>A0AAE6EGH4_AGRTU</name>
<dbReference type="InterPro" id="IPR028087">
    <property type="entry name" value="Tad_N"/>
</dbReference>
<dbReference type="AlphaFoldDB" id="A0AAE6EGH4"/>
<dbReference type="Pfam" id="PF13400">
    <property type="entry name" value="Tad"/>
    <property type="match status" value="1"/>
</dbReference>
<evidence type="ECO:0000313" key="2">
    <source>
        <dbReference type="EMBL" id="QCL80792.1"/>
    </source>
</evidence>
<dbReference type="Gene3D" id="3.40.50.410">
    <property type="entry name" value="von Willebrand factor, type A domain"/>
    <property type="match status" value="1"/>
</dbReference>
<dbReference type="SUPFAM" id="SSF53300">
    <property type="entry name" value="vWA-like"/>
    <property type="match status" value="1"/>
</dbReference>
<sequence>MKSIWRDKSGNFAILSALLIIPLIGSAGVALDITRGLGVKYDLQMAADSAALAAVADSSASAQAAKRMVGDGVIAVGEKEAAAFFHENQRGNPDYRLLSLDVSVIKRGTIIESSVSFRAAVNTTLSQVLGKDLVTVAGGATAKYETETFTDFYLVLDNSPSMGVGATPADVAVMQKTIGCAFACHLTTKDGTSDPNSTYFRIKNKDPDSKDRINATTRIDVVAKATASLMDTAASTRKSNDQYRIAVYTLGKTADDALPGRDLLEVVSRTSDLKAAKKKVAEIELMSVPSHGHNRDQHTNFDRALTKIEDKMGTSGSGASSATPEKVVFFVSDGVGDSYKPDKCTKQTTQGGRCQEPIDTRLCTELKKKGFRIAVLYTTYLPLPGNGWYRLWIQPFETEISTRMQDCASPGLFFEVSPSQGISEAMSALFKKAISTPRLTS</sequence>
<gene>
    <name evidence="2" type="ORF">CFBP5877_16650</name>
</gene>
<accession>A0AAE6EGH4</accession>
<protein>
    <recommendedName>
        <fullName evidence="1">Putative Flp pilus-assembly TadG-like N-terminal domain-containing protein</fullName>
    </recommendedName>
</protein>
<reference evidence="2 3" key="1">
    <citation type="submission" date="2019-04" db="EMBL/GenBank/DDBJ databases">
        <title>Complete genome sequence of Agrobacterium tumefaciens CFBP5877.</title>
        <authorList>
            <person name="Huang Y.-Y."/>
            <person name="Chiang H.-Y."/>
            <person name="Chou L."/>
            <person name="Lai E.-M."/>
            <person name="Kuo C.-H."/>
        </authorList>
    </citation>
    <scope>NUCLEOTIDE SEQUENCE [LARGE SCALE GENOMIC DNA]</scope>
    <source>
        <strain evidence="2 3">CFBP5877</strain>
    </source>
</reference>
<evidence type="ECO:0000313" key="3">
    <source>
        <dbReference type="Proteomes" id="UP000298579"/>
    </source>
</evidence>
<dbReference type="Proteomes" id="UP000298579">
    <property type="component" value="Chromosome linear"/>
</dbReference>
<dbReference type="EMBL" id="CP039898">
    <property type="protein sequence ID" value="QCL80792.1"/>
    <property type="molecule type" value="Genomic_DNA"/>
</dbReference>
<evidence type="ECO:0000259" key="1">
    <source>
        <dbReference type="Pfam" id="PF13400"/>
    </source>
</evidence>